<evidence type="ECO:0000313" key="1">
    <source>
        <dbReference type="EMBL" id="QIA92416.1"/>
    </source>
</evidence>
<organism evidence="1">
    <name type="scientific">Tainia dunnii</name>
    <dbReference type="NCBI Taxonomy" id="1470429"/>
    <lineage>
        <taxon>Eukaryota</taxon>
        <taxon>Viridiplantae</taxon>
        <taxon>Streptophyta</taxon>
        <taxon>Embryophyta</taxon>
        <taxon>Tracheophyta</taxon>
        <taxon>Spermatophyta</taxon>
        <taxon>Magnoliopsida</taxon>
        <taxon>Liliopsida</taxon>
        <taxon>Asparagales</taxon>
        <taxon>Orchidaceae</taxon>
        <taxon>Epidendroideae</taxon>
        <taxon>Collabieae</taxon>
        <taxon>Tainia</taxon>
    </lineage>
</organism>
<name>A0A6C0SPY2_9ASPA</name>
<protein>
    <submittedName>
        <fullName evidence="1">NADH-plastoquinone oxidoreductase subunit 3</fullName>
    </submittedName>
</protein>
<accession>A0A6C0SPY2</accession>
<reference evidence="1" key="1">
    <citation type="journal article" date="2020" name="Mitochondrial DNA Part B Resour">
        <title>The complete chloroplast genome of Tainia dunnii (Orchidaceae): genome structure and evolution.</title>
        <authorList>
            <person name="Xie T.-X."/>
            <person name="Yu X."/>
            <person name="Zheng Q.-D."/>
            <person name="Ma S.-H."/>
            <person name="Liu Z.-J."/>
            <person name="Ai Y."/>
        </authorList>
    </citation>
    <scope>NUCLEOTIDE SEQUENCE</scope>
</reference>
<gene>
    <name evidence="1" type="primary">ndhC</name>
</gene>
<sequence length="12" mass="1442">MRLRIGLVRLKS</sequence>
<geneLocation type="chloroplast" evidence="1"/>
<keyword evidence="1" id="KW-0934">Plastid</keyword>
<keyword evidence="1" id="KW-0150">Chloroplast</keyword>
<dbReference type="RefSeq" id="YP_009726710.1">
    <property type="nucleotide sequence ID" value="NC_045862.1"/>
</dbReference>
<dbReference type="GeneID" id="43956962"/>
<dbReference type="EMBL" id="MN641754">
    <property type="protein sequence ID" value="QIA92416.1"/>
    <property type="molecule type" value="Genomic_DNA"/>
</dbReference>
<proteinExistence type="predicted"/>